<dbReference type="GO" id="GO:0043531">
    <property type="term" value="F:ADP binding"/>
    <property type="evidence" value="ECO:0007669"/>
    <property type="project" value="InterPro"/>
</dbReference>
<feature type="domain" description="NB-ARC" evidence="8">
    <location>
        <begin position="190"/>
        <end position="358"/>
    </location>
</feature>
<evidence type="ECO:0000256" key="2">
    <source>
        <dbReference type="ARBA" id="ARBA00022614"/>
    </source>
</evidence>
<sequence length="1125" mass="128781">MAGLLASGIIKWTTNKLSSLVSPQIVSSSSDEQSASFRDLRDLQRTMARIQRTLDAMDEHNIRDEAERLRLWELQQFAYDAQDAVDEYRYELLRRRMEDQSNQRQSSRSRKRKRKGDKKEPEPSPIKVPVPDDLAARVRKILERFNEITKARDDLQLNESDAPIREEAYDIKISTTPHVGDFDIVGREEDKVNIIEILISDEAAQANMSVVSIVGMGGLGKTTLAQMVYNDERVSRYFQLKGWVDVSEGHFDVKAIARKIIMLFTRNPCDIEDMGNLQNMITAQVQDMKFFLVLDNVWNVQKEIWDALLSLLVGAQLGMILLTTRDETISKMIGTMPSYDLSFLTSEESWQLFKQMAFGFIDQHMDQQFEGFGRKIVGKCGGLPLAIKAIGSSLRGETNEETWKDVSESDQWGLPAEEDRVLPALKLSYDRMPVQLKRCFVFLSLLPKGYYFWKEDMINLWMCLGLLKQYCTGHHENIGRMYFDDLIQRAMIQRAESDEKLECFVTHDLIHDLAHFVSGGDFLRINTQYLHETIGNFRYLSLVVSSSDHTDVALNSVTIPGGIRILKVVNAQDNRRCSSKLFSSSINVKIPTETWQNLKQLRALDFSHTALAQVPDSIGELKLLRYPSFFQTRITTIPESISDLYNLRVLDARTDSLRELPQGIKKLVNLRHLNLDLWSPLCMPCGIGGLKRLQTLPRFSIGSGGWHSNVAELHHLVNIHGELCITGLRRVINVDDAQTANLVSKNQLQILRLDWSDGVCPNNCSHPSSQNDVATPDPEHEEEIFESLRPHKNIEELEVVNYSGYKYPSWFGASTFMHLAKIILCQQSCKFLPPLGELPRLRILSMECMTDVEHVRQEFRGNITTKAFPAVEELEFQEMLKWVEWSQVGQDDFPSLRLLKIKDSHELRYLPQELSSSLTKLVIKDCSKLASLPAIPNLTTLVLKSKINEQILNDLHFPHLRSLKVLLSRSIEHLLLDNQNHPLLEVLVISVCPRLHSIMGLSSLGSLKFLKIHRCPYLQLPSDKPLSTQLQRLTITKCPLLADWLEVQISHQQCQLHESKDAWYEEQQALNELNDASEDEQREEFGLLYEDDNGEDNDEQDHEQSEDEEIQYGSDDSSEEDEQIA</sequence>
<evidence type="ECO:0000259" key="10">
    <source>
        <dbReference type="Pfam" id="PF23559"/>
    </source>
</evidence>
<dbReference type="SUPFAM" id="SSF52058">
    <property type="entry name" value="L domain-like"/>
    <property type="match status" value="1"/>
</dbReference>
<dbReference type="InterPro" id="IPR027417">
    <property type="entry name" value="P-loop_NTPase"/>
</dbReference>
<dbReference type="Pfam" id="PF23559">
    <property type="entry name" value="WHD_DRP"/>
    <property type="match status" value="1"/>
</dbReference>
<keyword evidence="4" id="KW-0547">Nucleotide-binding</keyword>
<keyword evidence="2" id="KW-0433">Leucine-rich repeat</keyword>
<accession>A0A0U2S1U4</accession>
<dbReference type="InterPro" id="IPR056789">
    <property type="entry name" value="LRR_R13L1-DRL21"/>
</dbReference>
<evidence type="ECO:0000256" key="1">
    <source>
        <dbReference type="ARBA" id="ARBA00008894"/>
    </source>
</evidence>
<dbReference type="EMBL" id="KP401663">
    <property type="protein sequence ID" value="ALO70099.1"/>
    <property type="molecule type" value="Genomic_DNA"/>
</dbReference>
<dbReference type="GO" id="GO:0051707">
    <property type="term" value="P:response to other organism"/>
    <property type="evidence" value="ECO:0007669"/>
    <property type="project" value="UniProtKB-ARBA"/>
</dbReference>
<dbReference type="Gene3D" id="1.10.8.430">
    <property type="entry name" value="Helical domain of apoptotic protease-activating factors"/>
    <property type="match status" value="1"/>
</dbReference>
<dbReference type="Gene3D" id="3.40.50.300">
    <property type="entry name" value="P-loop containing nucleotide triphosphate hydrolases"/>
    <property type="match status" value="1"/>
</dbReference>
<dbReference type="Pfam" id="PF18052">
    <property type="entry name" value="Rx_N"/>
    <property type="match status" value="1"/>
</dbReference>
<dbReference type="InterPro" id="IPR058922">
    <property type="entry name" value="WHD_DRP"/>
</dbReference>
<dbReference type="AlphaFoldDB" id="A0A0U2S1U4"/>
<evidence type="ECO:0000259" key="11">
    <source>
        <dbReference type="Pfam" id="PF25019"/>
    </source>
</evidence>
<evidence type="ECO:0000256" key="3">
    <source>
        <dbReference type="ARBA" id="ARBA00022737"/>
    </source>
</evidence>
<feature type="compositionally biased region" description="Basic residues" evidence="7">
    <location>
        <begin position="107"/>
        <end position="116"/>
    </location>
</feature>
<dbReference type="GO" id="GO:0005524">
    <property type="term" value="F:ATP binding"/>
    <property type="evidence" value="ECO:0007669"/>
    <property type="project" value="UniProtKB-KW"/>
</dbReference>
<evidence type="ECO:0000256" key="6">
    <source>
        <dbReference type="ARBA" id="ARBA00022840"/>
    </source>
</evidence>
<feature type="region of interest" description="Disordered" evidence="7">
    <location>
        <begin position="97"/>
        <end position="130"/>
    </location>
</feature>
<proteinExistence type="inferred from homology"/>
<feature type="domain" description="Disease resistance protein winged helix" evidence="10">
    <location>
        <begin position="446"/>
        <end position="514"/>
    </location>
</feature>
<evidence type="ECO:0000259" key="8">
    <source>
        <dbReference type="Pfam" id="PF00931"/>
    </source>
</evidence>
<dbReference type="GO" id="GO:0006952">
    <property type="term" value="P:defense response"/>
    <property type="evidence" value="ECO:0007669"/>
    <property type="project" value="UniProtKB-KW"/>
</dbReference>
<name>A0A0U2S1U4_ORYSA</name>
<gene>
    <name evidence="12" type="primary">Os03g38330</name>
</gene>
<dbReference type="PANTHER" id="PTHR36766">
    <property type="entry name" value="PLANT BROAD-SPECTRUM MILDEW RESISTANCE PROTEIN RPW8"/>
    <property type="match status" value="1"/>
</dbReference>
<feature type="domain" description="R13L1/DRL21-like LRR repeat region" evidence="11">
    <location>
        <begin position="711"/>
        <end position="849"/>
    </location>
</feature>
<keyword evidence="5" id="KW-0611">Plant defense</keyword>
<dbReference type="PRINTS" id="PR00364">
    <property type="entry name" value="DISEASERSIST"/>
</dbReference>
<dbReference type="InterPro" id="IPR032675">
    <property type="entry name" value="LRR_dom_sf"/>
</dbReference>
<evidence type="ECO:0000256" key="4">
    <source>
        <dbReference type="ARBA" id="ARBA00022741"/>
    </source>
</evidence>
<evidence type="ECO:0000259" key="9">
    <source>
        <dbReference type="Pfam" id="PF18052"/>
    </source>
</evidence>
<dbReference type="InterPro" id="IPR042197">
    <property type="entry name" value="Apaf_helical"/>
</dbReference>
<dbReference type="Gene3D" id="3.80.10.10">
    <property type="entry name" value="Ribonuclease Inhibitor"/>
    <property type="match status" value="2"/>
</dbReference>
<comment type="similarity">
    <text evidence="1">Belongs to the disease resistance NB-LRR family.</text>
</comment>
<dbReference type="InterPro" id="IPR002182">
    <property type="entry name" value="NB-ARC"/>
</dbReference>
<dbReference type="Pfam" id="PF00931">
    <property type="entry name" value="NB-ARC"/>
    <property type="match status" value="1"/>
</dbReference>
<organism evidence="12">
    <name type="scientific">Oryza sativa</name>
    <name type="common">Rice</name>
    <dbReference type="NCBI Taxonomy" id="4530"/>
    <lineage>
        <taxon>Eukaryota</taxon>
        <taxon>Viridiplantae</taxon>
        <taxon>Streptophyta</taxon>
        <taxon>Embryophyta</taxon>
        <taxon>Tracheophyta</taxon>
        <taxon>Spermatophyta</taxon>
        <taxon>Magnoliopsida</taxon>
        <taxon>Liliopsida</taxon>
        <taxon>Poales</taxon>
        <taxon>Poaceae</taxon>
        <taxon>BOP clade</taxon>
        <taxon>Oryzoideae</taxon>
        <taxon>Oryzeae</taxon>
        <taxon>Oryzinae</taxon>
        <taxon>Oryza</taxon>
    </lineage>
</organism>
<feature type="region of interest" description="Disordered" evidence="7">
    <location>
        <begin position="1073"/>
        <end position="1125"/>
    </location>
</feature>
<feature type="compositionally biased region" description="Acidic residues" evidence="7">
    <location>
        <begin position="1089"/>
        <end position="1125"/>
    </location>
</feature>
<dbReference type="InterPro" id="IPR041118">
    <property type="entry name" value="Rx_N"/>
</dbReference>
<dbReference type="Gene3D" id="1.10.10.10">
    <property type="entry name" value="Winged helix-like DNA-binding domain superfamily/Winged helix DNA-binding domain"/>
    <property type="match status" value="1"/>
</dbReference>
<keyword evidence="3" id="KW-0677">Repeat</keyword>
<reference evidence="12" key="1">
    <citation type="submission" date="2015-01" db="EMBL/GenBank/DDBJ databases">
        <authorList>
            <person name="Xiang T."/>
            <person name="Song Y."/>
            <person name="Huang L."/>
            <person name="Wang B."/>
            <person name="Wu P."/>
        </authorList>
    </citation>
    <scope>NUCLEOTIDE SEQUENCE</scope>
</reference>
<dbReference type="Pfam" id="PF25019">
    <property type="entry name" value="LRR_R13L1-DRL21"/>
    <property type="match status" value="1"/>
</dbReference>
<protein>
    <submittedName>
        <fullName evidence="12">NBS-LRR-like resistance protein</fullName>
    </submittedName>
</protein>
<dbReference type="InterPro" id="IPR036388">
    <property type="entry name" value="WH-like_DNA-bd_sf"/>
</dbReference>
<evidence type="ECO:0000256" key="7">
    <source>
        <dbReference type="SAM" id="MobiDB-lite"/>
    </source>
</evidence>
<keyword evidence="6" id="KW-0067">ATP-binding</keyword>
<evidence type="ECO:0000313" key="12">
    <source>
        <dbReference type="EMBL" id="ALO70099.1"/>
    </source>
</evidence>
<dbReference type="PANTHER" id="PTHR36766:SF40">
    <property type="entry name" value="DISEASE RESISTANCE PROTEIN RGA3"/>
    <property type="match status" value="1"/>
</dbReference>
<dbReference type="SUPFAM" id="SSF52540">
    <property type="entry name" value="P-loop containing nucleoside triphosphate hydrolases"/>
    <property type="match status" value="1"/>
</dbReference>
<feature type="domain" description="Disease resistance N-terminal" evidence="9">
    <location>
        <begin position="10"/>
        <end position="105"/>
    </location>
</feature>
<evidence type="ECO:0000256" key="5">
    <source>
        <dbReference type="ARBA" id="ARBA00022821"/>
    </source>
</evidence>
<dbReference type="Gene3D" id="1.20.5.4130">
    <property type="match status" value="1"/>
</dbReference>